<reference evidence="2 3" key="1">
    <citation type="submission" date="2024-09" db="EMBL/GenBank/DDBJ databases">
        <authorList>
            <person name="Sun Q."/>
            <person name="Mori K."/>
        </authorList>
    </citation>
    <scope>NUCLEOTIDE SEQUENCE [LARGE SCALE GENOMIC DNA]</scope>
    <source>
        <strain evidence="2 3">CCM 7759</strain>
    </source>
</reference>
<feature type="transmembrane region" description="Helical" evidence="1">
    <location>
        <begin position="92"/>
        <end position="110"/>
    </location>
</feature>
<proteinExistence type="predicted"/>
<dbReference type="PANTHER" id="PTHR39164">
    <property type="entry name" value="PROTEIN CCDC"/>
    <property type="match status" value="1"/>
</dbReference>
<keyword evidence="1" id="KW-1133">Transmembrane helix</keyword>
<feature type="transmembrane region" description="Helical" evidence="1">
    <location>
        <begin position="27"/>
        <end position="52"/>
    </location>
</feature>
<dbReference type="Pfam" id="PF07301">
    <property type="entry name" value="DUF1453"/>
    <property type="match status" value="1"/>
</dbReference>
<comment type="caution">
    <text evidence="2">The sequence shown here is derived from an EMBL/GenBank/DDBJ whole genome shotgun (WGS) entry which is preliminary data.</text>
</comment>
<evidence type="ECO:0000313" key="2">
    <source>
        <dbReference type="EMBL" id="MFC0216555.1"/>
    </source>
</evidence>
<feature type="transmembrane region" description="Helical" evidence="1">
    <location>
        <begin position="64"/>
        <end position="80"/>
    </location>
</feature>
<dbReference type="RefSeq" id="WP_377474852.1">
    <property type="nucleotide sequence ID" value="NZ_JBHLWN010000122.1"/>
</dbReference>
<evidence type="ECO:0000256" key="1">
    <source>
        <dbReference type="SAM" id="Phobius"/>
    </source>
</evidence>
<keyword evidence="3" id="KW-1185">Reference proteome</keyword>
<accession>A0ABV6DV72</accession>
<dbReference type="InterPro" id="IPR058247">
    <property type="entry name" value="DUF1453"/>
</dbReference>
<name>A0ABV6DV72_9BACL</name>
<keyword evidence="1" id="KW-0472">Membrane</keyword>
<protein>
    <submittedName>
        <fullName evidence="2">CcdC protein domain-containing protein</fullName>
    </submittedName>
</protein>
<evidence type="ECO:0000313" key="3">
    <source>
        <dbReference type="Proteomes" id="UP001589776"/>
    </source>
</evidence>
<sequence>MKPGRIAGFLFLQIYPTDFNPDLTVPMWAYGAAFGLGVVLSIPLIWTTSYEIREDNLVYAKKNWGFVVAFAGIVLIRLLLRQELQGMDPQGQAALFMTVAFGYIIPWRIVSFIKFRRLVSRTAKL</sequence>
<dbReference type="PANTHER" id="PTHR39164:SF1">
    <property type="entry name" value="PROTEIN CCDC"/>
    <property type="match status" value="1"/>
</dbReference>
<dbReference type="Proteomes" id="UP001589776">
    <property type="component" value="Unassembled WGS sequence"/>
</dbReference>
<gene>
    <name evidence="2" type="ORF">ACFFK0_29600</name>
</gene>
<keyword evidence="1" id="KW-0812">Transmembrane</keyword>
<dbReference type="EMBL" id="JBHLWN010000122">
    <property type="protein sequence ID" value="MFC0216555.1"/>
    <property type="molecule type" value="Genomic_DNA"/>
</dbReference>
<dbReference type="InterPro" id="IPR031306">
    <property type="entry name" value="CcdC"/>
</dbReference>
<organism evidence="2 3">
    <name type="scientific">Paenibacillus chartarius</name>
    <dbReference type="NCBI Taxonomy" id="747481"/>
    <lineage>
        <taxon>Bacteria</taxon>
        <taxon>Bacillati</taxon>
        <taxon>Bacillota</taxon>
        <taxon>Bacilli</taxon>
        <taxon>Bacillales</taxon>
        <taxon>Paenibacillaceae</taxon>
        <taxon>Paenibacillus</taxon>
    </lineage>
</organism>